<feature type="transmembrane region" description="Helical" evidence="5">
    <location>
        <begin position="98"/>
        <end position="124"/>
    </location>
</feature>
<keyword evidence="4 5" id="KW-0472">Membrane</keyword>
<reference evidence="7 9" key="2">
    <citation type="journal article" date="2013" name="Nature">
        <title>Insights into bilaterian evolution from three spiralian genomes.</title>
        <authorList>
            <person name="Simakov O."/>
            <person name="Marletaz F."/>
            <person name="Cho S.J."/>
            <person name="Edsinger-Gonzales E."/>
            <person name="Havlak P."/>
            <person name="Hellsten U."/>
            <person name="Kuo D.H."/>
            <person name="Larsson T."/>
            <person name="Lv J."/>
            <person name="Arendt D."/>
            <person name="Savage R."/>
            <person name="Osoegawa K."/>
            <person name="de Jong P."/>
            <person name="Grimwood J."/>
            <person name="Chapman J.A."/>
            <person name="Shapiro H."/>
            <person name="Aerts A."/>
            <person name="Otillar R.P."/>
            <person name="Terry A.Y."/>
            <person name="Boore J.L."/>
            <person name="Grigoriev I.V."/>
            <person name="Lindberg D.R."/>
            <person name="Seaver E.C."/>
            <person name="Weisblat D.A."/>
            <person name="Putnam N.H."/>
            <person name="Rokhsar D.S."/>
        </authorList>
    </citation>
    <scope>NUCLEOTIDE SEQUENCE</scope>
</reference>
<evidence type="ECO:0000313" key="9">
    <source>
        <dbReference type="Proteomes" id="UP000015101"/>
    </source>
</evidence>
<reference evidence="8" key="3">
    <citation type="submission" date="2015-06" db="UniProtKB">
        <authorList>
            <consortium name="EnsemblMetazoa"/>
        </authorList>
    </citation>
    <scope>IDENTIFICATION</scope>
</reference>
<dbReference type="Gene3D" id="1.20.1070.10">
    <property type="entry name" value="Rhodopsin 7-helix transmembrane proteins"/>
    <property type="match status" value="1"/>
</dbReference>
<dbReference type="GeneID" id="20215791"/>
<dbReference type="Pfam" id="PF00001">
    <property type="entry name" value="7tm_1"/>
    <property type="match status" value="1"/>
</dbReference>
<feature type="transmembrane region" description="Helical" evidence="5">
    <location>
        <begin position="13"/>
        <end position="31"/>
    </location>
</feature>
<sequence>MNRVFCLLFGSEAIMWVGVNASVFNLVFIAIERFIVTRFSLWHRNHYKPWFGYAIVVFIWLDGLITNVPTTYVSADFSDYTCSPFTMWPTKAAGTAFISYYILSVYVIPLIVFVFCYTNIILVVRGNSKIHATSGQTGHSDTNHNDKNQINIMKTMMIITVTFTVLWLPSELYFIMINAECCGFSILTKEWNLFLLFGFSTSCINPFIYGVRTGNFKSFIKTFKK</sequence>
<gene>
    <name evidence="8" type="primary">20215791</name>
    <name evidence="7" type="ORF">HELRODRAFT_80277</name>
</gene>
<dbReference type="RefSeq" id="XP_009018559.1">
    <property type="nucleotide sequence ID" value="XM_009020311.1"/>
</dbReference>
<name>T1G3Z3_HELRO</name>
<dbReference type="InParanoid" id="T1G3Z3"/>
<dbReference type="AlphaFoldDB" id="T1G3Z3"/>
<protein>
    <recommendedName>
        <fullName evidence="6">G-protein coupled receptors family 1 profile domain-containing protein</fullName>
    </recommendedName>
</protein>
<dbReference type="SUPFAM" id="SSF81321">
    <property type="entry name" value="Family A G protein-coupled receptor-like"/>
    <property type="match status" value="1"/>
</dbReference>
<keyword evidence="2 5" id="KW-0812">Transmembrane</keyword>
<evidence type="ECO:0000313" key="8">
    <source>
        <dbReference type="EnsemblMetazoa" id="HelroP80277"/>
    </source>
</evidence>
<evidence type="ECO:0000256" key="4">
    <source>
        <dbReference type="ARBA" id="ARBA00023136"/>
    </source>
</evidence>
<feature type="domain" description="G-protein coupled receptors family 1 profile" evidence="6">
    <location>
        <begin position="21"/>
        <end position="209"/>
    </location>
</feature>
<evidence type="ECO:0000256" key="5">
    <source>
        <dbReference type="SAM" id="Phobius"/>
    </source>
</evidence>
<dbReference type="KEGG" id="hro:HELRODRAFT_80277"/>
<dbReference type="GO" id="GO:0016020">
    <property type="term" value="C:membrane"/>
    <property type="evidence" value="ECO:0007669"/>
    <property type="project" value="UniProtKB-SubCell"/>
</dbReference>
<dbReference type="Proteomes" id="UP000015101">
    <property type="component" value="Unassembled WGS sequence"/>
</dbReference>
<dbReference type="EMBL" id="KB096633">
    <property type="protein sequence ID" value="ESO03411.1"/>
    <property type="molecule type" value="Genomic_DNA"/>
</dbReference>
<dbReference type="OrthoDB" id="6106139at2759"/>
<dbReference type="HOGENOM" id="CLU_1191217_0_0_1"/>
<accession>T1G3Z3</accession>
<dbReference type="PROSITE" id="PS50262">
    <property type="entry name" value="G_PROTEIN_RECEP_F1_2"/>
    <property type="match status" value="1"/>
</dbReference>
<feature type="transmembrane region" description="Helical" evidence="5">
    <location>
        <begin position="51"/>
        <end position="70"/>
    </location>
</feature>
<reference evidence="9" key="1">
    <citation type="submission" date="2012-12" db="EMBL/GenBank/DDBJ databases">
        <authorList>
            <person name="Hellsten U."/>
            <person name="Grimwood J."/>
            <person name="Chapman J.A."/>
            <person name="Shapiro H."/>
            <person name="Aerts A."/>
            <person name="Otillar R.P."/>
            <person name="Terry A.Y."/>
            <person name="Boore J.L."/>
            <person name="Simakov O."/>
            <person name="Marletaz F."/>
            <person name="Cho S.-J."/>
            <person name="Edsinger-Gonzales E."/>
            <person name="Havlak P."/>
            <person name="Kuo D.-H."/>
            <person name="Larsson T."/>
            <person name="Lv J."/>
            <person name="Arendt D."/>
            <person name="Savage R."/>
            <person name="Osoegawa K."/>
            <person name="de Jong P."/>
            <person name="Lindberg D.R."/>
            <person name="Seaver E.C."/>
            <person name="Weisblat D.A."/>
            <person name="Putnam N.H."/>
            <person name="Grigoriev I.V."/>
            <person name="Rokhsar D.S."/>
        </authorList>
    </citation>
    <scope>NUCLEOTIDE SEQUENCE</scope>
</reference>
<evidence type="ECO:0000256" key="2">
    <source>
        <dbReference type="ARBA" id="ARBA00022692"/>
    </source>
</evidence>
<dbReference type="STRING" id="6412.T1G3Z3"/>
<feature type="transmembrane region" description="Helical" evidence="5">
    <location>
        <begin position="157"/>
        <end position="179"/>
    </location>
</feature>
<dbReference type="CTD" id="20215791"/>
<dbReference type="PRINTS" id="PR00237">
    <property type="entry name" value="GPCRRHODOPSN"/>
</dbReference>
<dbReference type="InterPro" id="IPR017452">
    <property type="entry name" value="GPCR_Rhodpsn_7TM"/>
</dbReference>
<evidence type="ECO:0000313" key="7">
    <source>
        <dbReference type="EMBL" id="ESO03411.1"/>
    </source>
</evidence>
<organism evidence="8 9">
    <name type="scientific">Helobdella robusta</name>
    <name type="common">Californian leech</name>
    <dbReference type="NCBI Taxonomy" id="6412"/>
    <lineage>
        <taxon>Eukaryota</taxon>
        <taxon>Metazoa</taxon>
        <taxon>Spiralia</taxon>
        <taxon>Lophotrochozoa</taxon>
        <taxon>Annelida</taxon>
        <taxon>Clitellata</taxon>
        <taxon>Hirudinea</taxon>
        <taxon>Rhynchobdellida</taxon>
        <taxon>Glossiphoniidae</taxon>
        <taxon>Helobdella</taxon>
    </lineage>
</organism>
<dbReference type="eggNOG" id="KOG3656">
    <property type="taxonomic scope" value="Eukaryota"/>
</dbReference>
<dbReference type="EMBL" id="AMQM01004684">
    <property type="status" value="NOT_ANNOTATED_CDS"/>
    <property type="molecule type" value="Genomic_DNA"/>
</dbReference>
<dbReference type="PANTHER" id="PTHR45698">
    <property type="entry name" value="TRACE AMINE-ASSOCIATED RECEPTOR 19N-RELATED"/>
    <property type="match status" value="1"/>
</dbReference>
<dbReference type="InterPro" id="IPR000276">
    <property type="entry name" value="GPCR_Rhodpsn"/>
</dbReference>
<evidence type="ECO:0000256" key="3">
    <source>
        <dbReference type="ARBA" id="ARBA00022989"/>
    </source>
</evidence>
<keyword evidence="9" id="KW-1185">Reference proteome</keyword>
<dbReference type="GO" id="GO:0004930">
    <property type="term" value="F:G protein-coupled receptor activity"/>
    <property type="evidence" value="ECO:0007669"/>
    <property type="project" value="InterPro"/>
</dbReference>
<dbReference type="PANTHER" id="PTHR45698:SF1">
    <property type="entry name" value="TRACE AMINE-ASSOCIATED RECEPTOR 13C-LIKE"/>
    <property type="match status" value="1"/>
</dbReference>
<evidence type="ECO:0000259" key="6">
    <source>
        <dbReference type="PROSITE" id="PS50262"/>
    </source>
</evidence>
<dbReference type="EnsemblMetazoa" id="HelroT80277">
    <property type="protein sequence ID" value="HelroP80277"/>
    <property type="gene ID" value="HelroG80277"/>
</dbReference>
<keyword evidence="3 5" id="KW-1133">Transmembrane helix</keyword>
<proteinExistence type="predicted"/>
<comment type="subcellular location">
    <subcellularLocation>
        <location evidence="1">Membrane</location>
    </subcellularLocation>
</comment>
<evidence type="ECO:0000256" key="1">
    <source>
        <dbReference type="ARBA" id="ARBA00004370"/>
    </source>
</evidence>
<dbReference type="CDD" id="cd00637">
    <property type="entry name" value="7tm_classA_rhodopsin-like"/>
    <property type="match status" value="1"/>
</dbReference>
<feature type="transmembrane region" description="Helical" evidence="5">
    <location>
        <begin position="191"/>
        <end position="211"/>
    </location>
</feature>